<gene>
    <name evidence="7" type="ORF">BUALT_Bualt15G0083400</name>
</gene>
<evidence type="ECO:0000259" key="6">
    <source>
        <dbReference type="PROSITE" id="PS50888"/>
    </source>
</evidence>
<dbReference type="GO" id="GO:0046983">
    <property type="term" value="F:protein dimerization activity"/>
    <property type="evidence" value="ECO:0007669"/>
    <property type="project" value="InterPro"/>
</dbReference>
<accession>A0AAV6WP77</accession>
<evidence type="ECO:0000256" key="1">
    <source>
        <dbReference type="ARBA" id="ARBA00004123"/>
    </source>
</evidence>
<dbReference type="Gene3D" id="4.10.280.10">
    <property type="entry name" value="Helix-loop-helix DNA-binding domain"/>
    <property type="match status" value="1"/>
</dbReference>
<keyword evidence="2" id="KW-0805">Transcription regulation</keyword>
<dbReference type="SMART" id="SM00353">
    <property type="entry name" value="HLH"/>
    <property type="match status" value="1"/>
</dbReference>
<name>A0AAV6WP77_9LAMI</name>
<reference evidence="7" key="1">
    <citation type="submission" date="2019-10" db="EMBL/GenBank/DDBJ databases">
        <authorList>
            <person name="Zhang R."/>
            <person name="Pan Y."/>
            <person name="Wang J."/>
            <person name="Ma R."/>
            <person name="Yu S."/>
        </authorList>
    </citation>
    <scope>NUCLEOTIDE SEQUENCE</scope>
    <source>
        <strain evidence="7">LA-IB0</strain>
        <tissue evidence="7">Leaf</tissue>
    </source>
</reference>
<keyword evidence="5" id="KW-0175">Coiled coil</keyword>
<proteinExistence type="predicted"/>
<dbReference type="GO" id="GO:0000977">
    <property type="term" value="F:RNA polymerase II transcription regulatory region sequence-specific DNA binding"/>
    <property type="evidence" value="ECO:0007669"/>
    <property type="project" value="TreeGrafter"/>
</dbReference>
<dbReference type="AlphaFoldDB" id="A0AAV6WP77"/>
<feature type="coiled-coil region" evidence="5">
    <location>
        <begin position="171"/>
        <end position="205"/>
    </location>
</feature>
<comment type="caution">
    <text evidence="7">The sequence shown here is derived from an EMBL/GenBank/DDBJ whole genome shotgun (WGS) entry which is preliminary data.</text>
</comment>
<dbReference type="PANTHER" id="PTHR13935">
    <property type="entry name" value="ACHAETE-SCUTE TRANSCRIPTION FACTOR-RELATED"/>
    <property type="match status" value="1"/>
</dbReference>
<evidence type="ECO:0000313" key="7">
    <source>
        <dbReference type="EMBL" id="KAG8368790.1"/>
    </source>
</evidence>
<keyword evidence="8" id="KW-1185">Reference proteome</keyword>
<dbReference type="InterPro" id="IPR015660">
    <property type="entry name" value="MASH1/Ascl1a-like"/>
</dbReference>
<dbReference type="Pfam" id="PF00010">
    <property type="entry name" value="HLH"/>
    <property type="match status" value="1"/>
</dbReference>
<organism evidence="7 8">
    <name type="scientific">Buddleja alternifolia</name>
    <dbReference type="NCBI Taxonomy" id="168488"/>
    <lineage>
        <taxon>Eukaryota</taxon>
        <taxon>Viridiplantae</taxon>
        <taxon>Streptophyta</taxon>
        <taxon>Embryophyta</taxon>
        <taxon>Tracheophyta</taxon>
        <taxon>Spermatophyta</taxon>
        <taxon>Magnoliopsida</taxon>
        <taxon>eudicotyledons</taxon>
        <taxon>Gunneridae</taxon>
        <taxon>Pentapetalae</taxon>
        <taxon>asterids</taxon>
        <taxon>lamiids</taxon>
        <taxon>Lamiales</taxon>
        <taxon>Scrophulariaceae</taxon>
        <taxon>Buddlejeae</taxon>
        <taxon>Buddleja</taxon>
    </lineage>
</organism>
<evidence type="ECO:0000256" key="2">
    <source>
        <dbReference type="ARBA" id="ARBA00023015"/>
    </source>
</evidence>
<evidence type="ECO:0000313" key="8">
    <source>
        <dbReference type="Proteomes" id="UP000826271"/>
    </source>
</evidence>
<keyword evidence="4" id="KW-0539">Nucleus</keyword>
<dbReference type="SUPFAM" id="SSF47459">
    <property type="entry name" value="HLH, helix-loop-helix DNA-binding domain"/>
    <property type="match status" value="1"/>
</dbReference>
<evidence type="ECO:0000256" key="4">
    <source>
        <dbReference type="ARBA" id="ARBA00023242"/>
    </source>
</evidence>
<dbReference type="InterPro" id="IPR036638">
    <property type="entry name" value="HLH_DNA-bd_sf"/>
</dbReference>
<evidence type="ECO:0000256" key="5">
    <source>
        <dbReference type="SAM" id="Coils"/>
    </source>
</evidence>
<dbReference type="GO" id="GO:0000981">
    <property type="term" value="F:DNA-binding transcription factor activity, RNA polymerase II-specific"/>
    <property type="evidence" value="ECO:0007669"/>
    <property type="project" value="TreeGrafter"/>
</dbReference>
<dbReference type="Proteomes" id="UP000826271">
    <property type="component" value="Unassembled WGS sequence"/>
</dbReference>
<keyword evidence="3" id="KW-0804">Transcription</keyword>
<comment type="subcellular location">
    <subcellularLocation>
        <location evidence="1">Nucleus</location>
    </subcellularLocation>
</comment>
<dbReference type="GO" id="GO:0090575">
    <property type="term" value="C:RNA polymerase II transcription regulator complex"/>
    <property type="evidence" value="ECO:0007669"/>
    <property type="project" value="TreeGrafter"/>
</dbReference>
<feature type="domain" description="BHLH" evidence="6">
    <location>
        <begin position="128"/>
        <end position="181"/>
    </location>
</feature>
<evidence type="ECO:0000256" key="3">
    <source>
        <dbReference type="ARBA" id="ARBA00023163"/>
    </source>
</evidence>
<protein>
    <recommendedName>
        <fullName evidence="6">BHLH domain-containing protein</fullName>
    </recommendedName>
</protein>
<dbReference type="EMBL" id="WHWC01000015">
    <property type="protein sequence ID" value="KAG8368790.1"/>
    <property type="molecule type" value="Genomic_DNA"/>
</dbReference>
<dbReference type="PANTHER" id="PTHR13935:SF104">
    <property type="entry name" value="TRANSCRIPTION FACTOR BHLH160"/>
    <property type="match status" value="1"/>
</dbReference>
<dbReference type="PROSITE" id="PS50888">
    <property type="entry name" value="BHLH"/>
    <property type="match status" value="1"/>
</dbReference>
<dbReference type="InterPro" id="IPR011598">
    <property type="entry name" value="bHLH_dom"/>
</dbReference>
<sequence length="296" mass="33734">MSSLPLSNNNHEYNTNNIVDGDCEFFSPLDPLDDSWPNFEEILLSTPAQVIHDDPKDDHLDHINVEQQHLETQENAGTVLDRGLKLMKISTKTRKKKNSIKVINNENAALLMAQSVEEEEEEGTSSIAKKLDHNAKERIRRMKINASYLALRVLLPDSRRYKKRLGAPAVLDRVLKYIPEMENEVKELRSKRENVQSAAAAKNKKKIIIDNSSQYQNDHLTVSVNKVNDEEAIVQMCMAKEDHDDQDQDRISAFTNLLQSVEDDEGICIKTASTNYVCDTRICYHLHIQVTSSLSF</sequence>